<dbReference type="GO" id="GO:0008270">
    <property type="term" value="F:zinc ion binding"/>
    <property type="evidence" value="ECO:0007669"/>
    <property type="project" value="InterPro"/>
</dbReference>
<dbReference type="PANTHER" id="PTHR47338:SF7">
    <property type="entry name" value="ZN(II)2CYS6 TRANSCRIPTION FACTOR (EUROFUNG)"/>
    <property type="match status" value="1"/>
</dbReference>
<organism evidence="7 8">
    <name type="scientific">Saxophila tyrrhenica</name>
    <dbReference type="NCBI Taxonomy" id="1690608"/>
    <lineage>
        <taxon>Eukaryota</taxon>
        <taxon>Fungi</taxon>
        <taxon>Dikarya</taxon>
        <taxon>Ascomycota</taxon>
        <taxon>Pezizomycotina</taxon>
        <taxon>Dothideomycetes</taxon>
        <taxon>Dothideomycetidae</taxon>
        <taxon>Mycosphaerellales</taxon>
        <taxon>Extremaceae</taxon>
        <taxon>Saxophila</taxon>
    </lineage>
</organism>
<comment type="subcellular location">
    <subcellularLocation>
        <location evidence="1">Nucleus</location>
    </subcellularLocation>
</comment>
<dbReference type="GO" id="GO:0005634">
    <property type="term" value="C:nucleus"/>
    <property type="evidence" value="ECO:0007669"/>
    <property type="project" value="UniProtKB-SubCell"/>
</dbReference>
<dbReference type="InterPro" id="IPR007219">
    <property type="entry name" value="XnlR_reg_dom"/>
</dbReference>
<reference evidence="7 8" key="1">
    <citation type="submission" date="2023-08" db="EMBL/GenBank/DDBJ databases">
        <title>Black Yeasts Isolated from many extreme environments.</title>
        <authorList>
            <person name="Coleine C."/>
            <person name="Stajich J.E."/>
            <person name="Selbmann L."/>
        </authorList>
    </citation>
    <scope>NUCLEOTIDE SEQUENCE [LARGE SCALE GENOMIC DNA]</scope>
    <source>
        <strain evidence="7 8">CCFEE 5935</strain>
    </source>
</reference>
<evidence type="ECO:0000256" key="2">
    <source>
        <dbReference type="ARBA" id="ARBA00022723"/>
    </source>
</evidence>
<evidence type="ECO:0000256" key="5">
    <source>
        <dbReference type="ARBA" id="ARBA00023242"/>
    </source>
</evidence>
<dbReference type="SMART" id="SM00906">
    <property type="entry name" value="Fungal_trans"/>
    <property type="match status" value="1"/>
</dbReference>
<evidence type="ECO:0000256" key="4">
    <source>
        <dbReference type="ARBA" id="ARBA00023163"/>
    </source>
</evidence>
<evidence type="ECO:0000256" key="3">
    <source>
        <dbReference type="ARBA" id="ARBA00023015"/>
    </source>
</evidence>
<name>A0AAV9PG72_9PEZI</name>
<comment type="caution">
    <text evidence="7">The sequence shown here is derived from an EMBL/GenBank/DDBJ whole genome shotgun (WGS) entry which is preliminary data.</text>
</comment>
<feature type="domain" description="Xylanolytic transcriptional activator regulatory" evidence="6">
    <location>
        <begin position="72"/>
        <end position="143"/>
    </location>
</feature>
<accession>A0AAV9PG72</accession>
<proteinExistence type="predicted"/>
<keyword evidence="2" id="KW-0479">Metal-binding</keyword>
<evidence type="ECO:0000313" key="7">
    <source>
        <dbReference type="EMBL" id="KAK5171472.1"/>
    </source>
</evidence>
<keyword evidence="3" id="KW-0805">Transcription regulation</keyword>
<dbReference type="GeneID" id="89925962"/>
<dbReference type="EMBL" id="JAVRRT010000006">
    <property type="protein sequence ID" value="KAK5171472.1"/>
    <property type="molecule type" value="Genomic_DNA"/>
</dbReference>
<keyword evidence="8" id="KW-1185">Reference proteome</keyword>
<dbReference type="CDD" id="cd12148">
    <property type="entry name" value="fungal_TF_MHR"/>
    <property type="match status" value="1"/>
</dbReference>
<sequence length="520" mass="57235">MLEKGLIAKDLLLVVCATVQRIRDPAGPGDAWADESGKLVTERIFSKPSTSSLQTLLLLQRYEENRGRHLRAWLYSGLALRIAHALQINVEHQDQPVTVREVRRRILWSLVVTDSLTESGTRPLSGLRVHDLTVGLPCGESDFIRSVAGPATQVEPHNVNESLPAYCESIGAQLVSLALLRLETVDYTFSYHPRNLGHLPSELPWDKLAKFQRLRQKLEGWRQQLPAQHSADNTICSKSTKIQILSLACLYHGASCDLFRIGAVLSSLPRTHFTPPPEAFLSECARALLYHAYCIAKAISDLSPALDYCDSYAGVCGCLALRLLIVDRRPREQDYVPLSDPSVSWAISGTTRCVEAVARWSEPVRGYFGSISAMCQERGYPIASHGTQEHGPDPENLSRAASPSLRTFGTFGTVRRDLKAHAHEDDAASVPAGSDAGISPKEFPTTGLDGINRSPASFGPQEGFDAQFPLSWDPMSDDALLTYSAWADGTYDFDAAEAFRYSDSLGLGFQNNLYMPNGNY</sequence>
<dbReference type="PANTHER" id="PTHR47338">
    <property type="entry name" value="ZN(II)2CYS6 TRANSCRIPTION FACTOR (EUROFUNG)-RELATED"/>
    <property type="match status" value="1"/>
</dbReference>
<evidence type="ECO:0000259" key="6">
    <source>
        <dbReference type="SMART" id="SM00906"/>
    </source>
</evidence>
<keyword evidence="5" id="KW-0539">Nucleus</keyword>
<dbReference type="Proteomes" id="UP001337655">
    <property type="component" value="Unassembled WGS sequence"/>
</dbReference>
<dbReference type="AlphaFoldDB" id="A0AAV9PG72"/>
<keyword evidence="4" id="KW-0804">Transcription</keyword>
<dbReference type="GO" id="GO:0006351">
    <property type="term" value="P:DNA-templated transcription"/>
    <property type="evidence" value="ECO:0007669"/>
    <property type="project" value="InterPro"/>
</dbReference>
<dbReference type="RefSeq" id="XP_064660500.1">
    <property type="nucleotide sequence ID" value="XM_064801870.1"/>
</dbReference>
<dbReference type="GO" id="GO:0003677">
    <property type="term" value="F:DNA binding"/>
    <property type="evidence" value="ECO:0007669"/>
    <property type="project" value="InterPro"/>
</dbReference>
<gene>
    <name evidence="7" type="ORF">LTR77_004617</name>
</gene>
<protein>
    <recommendedName>
        <fullName evidence="6">Xylanolytic transcriptional activator regulatory domain-containing protein</fullName>
    </recommendedName>
</protein>
<dbReference type="GO" id="GO:0000981">
    <property type="term" value="F:DNA-binding transcription factor activity, RNA polymerase II-specific"/>
    <property type="evidence" value="ECO:0007669"/>
    <property type="project" value="InterPro"/>
</dbReference>
<evidence type="ECO:0000313" key="8">
    <source>
        <dbReference type="Proteomes" id="UP001337655"/>
    </source>
</evidence>
<dbReference type="Pfam" id="PF04082">
    <property type="entry name" value="Fungal_trans"/>
    <property type="match status" value="1"/>
</dbReference>
<evidence type="ECO:0000256" key="1">
    <source>
        <dbReference type="ARBA" id="ARBA00004123"/>
    </source>
</evidence>
<dbReference type="InterPro" id="IPR050815">
    <property type="entry name" value="TF_fung"/>
</dbReference>